<evidence type="ECO:0000313" key="1">
    <source>
        <dbReference type="EMBL" id="PZC75291.1"/>
    </source>
</evidence>
<evidence type="ECO:0000313" key="2">
    <source>
        <dbReference type="Proteomes" id="UP000249218"/>
    </source>
</evidence>
<keyword evidence="2" id="KW-1185">Reference proteome</keyword>
<dbReference type="EMBL" id="KZ150002">
    <property type="protein sequence ID" value="PZC75291.1"/>
    <property type="molecule type" value="Genomic_DNA"/>
</dbReference>
<dbReference type="Proteomes" id="UP000249218">
    <property type="component" value="Unassembled WGS sequence"/>
</dbReference>
<organism evidence="1 2">
    <name type="scientific">Helicoverpa armigera</name>
    <name type="common">Cotton bollworm</name>
    <name type="synonym">Heliothis armigera</name>
    <dbReference type="NCBI Taxonomy" id="29058"/>
    <lineage>
        <taxon>Eukaryota</taxon>
        <taxon>Metazoa</taxon>
        <taxon>Ecdysozoa</taxon>
        <taxon>Arthropoda</taxon>
        <taxon>Hexapoda</taxon>
        <taxon>Insecta</taxon>
        <taxon>Pterygota</taxon>
        <taxon>Neoptera</taxon>
        <taxon>Endopterygota</taxon>
        <taxon>Lepidoptera</taxon>
        <taxon>Glossata</taxon>
        <taxon>Ditrysia</taxon>
        <taxon>Noctuoidea</taxon>
        <taxon>Noctuidae</taxon>
        <taxon>Heliothinae</taxon>
        <taxon>Helicoverpa</taxon>
    </lineage>
</organism>
<dbReference type="OrthoDB" id="2499658at2759"/>
<gene>
    <name evidence="1" type="primary">HaOG206493</name>
    <name evidence="1" type="ORF">B5X24_HaOG206493</name>
</gene>
<name>A0A2W1BLX6_HELAM</name>
<accession>A0A2W1BLX6</accession>
<sequence length="410" mass="47340">MASTSKVSDVRSSYKKNADNVCRASKEAIKAEFNDKLRNIILQSTERTAFDKSKLWSKLYLNELMAEIQQEQHISKFRKDYKNKYEDEFEVGTSRYGGNQLLVKDQGLFKIFPAWQDIFDIIWPLHLQHHHPSPELMKHVVQDFHIIPNFAIELLNEVCSVCLGEDRPFARCAVHILQMHQLDNAFDRIMVYEELHTGFLHMVPMSHDTIDSEISLELLRLFMDYGPPKKLFIDDKIVETSIDQVKHLTQFAPFDIEIKHVQLNSAYMDRLKLLLFEWCMDNNSSSWAIACYVLKWQLNKNIYQTHRKSPFDQIFRCSDGKKYKGKKVDVTSLPSTSAAREVVTPIVPVIFECPEMILPIIEEGSVSSLAPVVEDKGTTSSDDETDEPEVYLEAVDESMEVEEVDPLAIN</sequence>
<proteinExistence type="predicted"/>
<dbReference type="AlphaFoldDB" id="A0A2W1BLX6"/>
<protein>
    <submittedName>
        <fullName evidence="1">Uncharacterized protein</fullName>
    </submittedName>
</protein>
<reference evidence="1 2" key="1">
    <citation type="journal article" date="2017" name="BMC Biol.">
        <title>Genomic innovations, transcriptional plasticity and gene loss underlying the evolution and divergence of two highly polyphagous and invasive Helicoverpa pest species.</title>
        <authorList>
            <person name="Pearce S.L."/>
            <person name="Clarke D.F."/>
            <person name="East P.D."/>
            <person name="Elfekih S."/>
            <person name="Gordon K.H."/>
            <person name="Jermiin L.S."/>
            <person name="McGaughran A."/>
            <person name="Oakeshott J.G."/>
            <person name="Papanikolaou A."/>
            <person name="Perera O.P."/>
            <person name="Rane R.V."/>
            <person name="Richards S."/>
            <person name="Tay W.T."/>
            <person name="Walsh T.K."/>
            <person name="Anderson A."/>
            <person name="Anderson C.J."/>
            <person name="Asgari S."/>
            <person name="Board P.G."/>
            <person name="Bretschneider A."/>
            <person name="Campbell P.M."/>
            <person name="Chertemps T."/>
            <person name="Christeller J.T."/>
            <person name="Coppin C.W."/>
            <person name="Downes S.J."/>
            <person name="Duan G."/>
            <person name="Farnsworth C.A."/>
            <person name="Good R.T."/>
            <person name="Han L.B."/>
            <person name="Han Y.C."/>
            <person name="Hatje K."/>
            <person name="Horne I."/>
            <person name="Huang Y.P."/>
            <person name="Hughes D.S."/>
            <person name="Jacquin-Joly E."/>
            <person name="James W."/>
            <person name="Jhangiani S."/>
            <person name="Kollmar M."/>
            <person name="Kuwar S.S."/>
            <person name="Li S."/>
            <person name="Liu N.Y."/>
            <person name="Maibeche M.T."/>
            <person name="Miller J.R."/>
            <person name="Montagne N."/>
            <person name="Perry T."/>
            <person name="Qu J."/>
            <person name="Song S.V."/>
            <person name="Sutton G.G."/>
            <person name="Vogel H."/>
            <person name="Walenz B.P."/>
            <person name="Xu W."/>
            <person name="Zhang H.J."/>
            <person name="Zou Z."/>
            <person name="Batterham P."/>
            <person name="Edwards O.R."/>
            <person name="Feyereisen R."/>
            <person name="Gibbs R.A."/>
            <person name="Heckel D.G."/>
            <person name="McGrath A."/>
            <person name="Robin C."/>
            <person name="Scherer S.E."/>
            <person name="Worley K.C."/>
            <person name="Wu Y.D."/>
        </authorList>
    </citation>
    <scope>NUCLEOTIDE SEQUENCE [LARGE SCALE GENOMIC DNA]</scope>
    <source>
        <strain evidence="1">Harm_GR_Male_#8</strain>
        <tissue evidence="1">Whole organism</tissue>
    </source>
</reference>